<evidence type="ECO:0000313" key="1">
    <source>
        <dbReference type="EMBL" id="KAH0566787.1"/>
    </source>
</evidence>
<accession>A0AAV7J6J9</accession>
<evidence type="ECO:0000313" key="2">
    <source>
        <dbReference type="Proteomes" id="UP000826195"/>
    </source>
</evidence>
<organism evidence="1 2">
    <name type="scientific">Cotesia glomerata</name>
    <name type="common">Lepidopteran parasitic wasp</name>
    <name type="synonym">Apanteles glomeratus</name>
    <dbReference type="NCBI Taxonomy" id="32391"/>
    <lineage>
        <taxon>Eukaryota</taxon>
        <taxon>Metazoa</taxon>
        <taxon>Ecdysozoa</taxon>
        <taxon>Arthropoda</taxon>
        <taxon>Hexapoda</taxon>
        <taxon>Insecta</taxon>
        <taxon>Pterygota</taxon>
        <taxon>Neoptera</taxon>
        <taxon>Endopterygota</taxon>
        <taxon>Hymenoptera</taxon>
        <taxon>Apocrita</taxon>
        <taxon>Ichneumonoidea</taxon>
        <taxon>Braconidae</taxon>
        <taxon>Microgastrinae</taxon>
        <taxon>Cotesia</taxon>
    </lineage>
</organism>
<keyword evidence="2" id="KW-1185">Reference proteome</keyword>
<reference evidence="1 2" key="1">
    <citation type="journal article" date="2021" name="J. Hered.">
        <title>A chromosome-level genome assembly of the parasitoid wasp, Cotesia glomerata (Hymenoptera: Braconidae).</title>
        <authorList>
            <person name="Pinto B.J."/>
            <person name="Weis J.J."/>
            <person name="Gamble T."/>
            <person name="Ode P.J."/>
            <person name="Paul R."/>
            <person name="Zaspel J.M."/>
        </authorList>
    </citation>
    <scope>NUCLEOTIDE SEQUENCE [LARGE SCALE GENOMIC DNA]</scope>
    <source>
        <strain evidence="1">CgM1</strain>
    </source>
</reference>
<sequence>MYFVSGTQVVRDCLIVTKTVNSNDPQNIADYEDYYASYGIPRNNQNFCDINILRNKIAGSLDVNQKIYKTLTKIQSRRHMQVIVTFNGYYNGDNNKFIFKELCVYGLSAVGSIIYRKLYVTEPPHYIFNLADTIDHYNQILYDKYGIEWTAGTYKASQINNRLNNILRKAAVKYIFVENDQYKYIQSTIIENFASYDVITLDTIVCDEKSHEQTTCSVHTHPLVEKNVCIENWNKDMAVNKQNMKLYQDKIKNALKRLNEFS</sequence>
<dbReference type="AlphaFoldDB" id="A0AAV7J6J9"/>
<protein>
    <submittedName>
        <fullName evidence="1">Uncharacterized protein</fullName>
    </submittedName>
</protein>
<dbReference type="Proteomes" id="UP000826195">
    <property type="component" value="Unassembled WGS sequence"/>
</dbReference>
<name>A0AAV7J6J9_COTGL</name>
<proteinExistence type="predicted"/>
<gene>
    <name evidence="1" type="ORF">KQX54_004235</name>
</gene>
<comment type="caution">
    <text evidence="1">The sequence shown here is derived from an EMBL/GenBank/DDBJ whole genome shotgun (WGS) entry which is preliminary data.</text>
</comment>
<dbReference type="EMBL" id="JAHXZJ010000001">
    <property type="protein sequence ID" value="KAH0566787.1"/>
    <property type="molecule type" value="Genomic_DNA"/>
</dbReference>